<evidence type="ECO:0000313" key="1">
    <source>
        <dbReference type="EMBL" id="EDL99533.1"/>
    </source>
</evidence>
<gene>
    <name evidence="1" type="ORF">rCG_37834</name>
</gene>
<organism evidence="1 2">
    <name type="scientific">Rattus norvegicus</name>
    <name type="common">Rat</name>
    <dbReference type="NCBI Taxonomy" id="10116"/>
    <lineage>
        <taxon>Eukaryota</taxon>
        <taxon>Metazoa</taxon>
        <taxon>Chordata</taxon>
        <taxon>Craniata</taxon>
        <taxon>Vertebrata</taxon>
        <taxon>Euteleostomi</taxon>
        <taxon>Mammalia</taxon>
        <taxon>Eutheria</taxon>
        <taxon>Euarchontoglires</taxon>
        <taxon>Glires</taxon>
        <taxon>Rodentia</taxon>
        <taxon>Myomorpha</taxon>
        <taxon>Muroidea</taxon>
        <taxon>Muridae</taxon>
        <taxon>Murinae</taxon>
        <taxon>Rattus</taxon>
    </lineage>
</organism>
<proteinExistence type="predicted"/>
<sequence length="35" mass="4017">MRWTSVRFPPSTLASLFMTSIDDFHAGLNMELTGW</sequence>
<dbReference type="EMBL" id="CH474022">
    <property type="protein sequence ID" value="EDL99533.1"/>
    <property type="molecule type" value="Genomic_DNA"/>
</dbReference>
<protein>
    <submittedName>
        <fullName evidence="1">RCG37834</fullName>
    </submittedName>
</protein>
<evidence type="ECO:0000313" key="2">
    <source>
        <dbReference type="Proteomes" id="UP000234681"/>
    </source>
</evidence>
<dbReference type="AlphaFoldDB" id="A6K5W3"/>
<dbReference type="Proteomes" id="UP000234681">
    <property type="component" value="Chromosome 14"/>
</dbReference>
<accession>A6K5W3</accession>
<reference evidence="2" key="1">
    <citation type="submission" date="2005-09" db="EMBL/GenBank/DDBJ databases">
        <authorList>
            <person name="Mural R.J."/>
            <person name="Li P.W."/>
            <person name="Adams M.D."/>
            <person name="Amanatides P.G."/>
            <person name="Baden-Tillson H."/>
            <person name="Barnstead M."/>
            <person name="Chin S.H."/>
            <person name="Dew I."/>
            <person name="Evans C.A."/>
            <person name="Ferriera S."/>
            <person name="Flanigan M."/>
            <person name="Fosler C."/>
            <person name="Glodek A."/>
            <person name="Gu Z."/>
            <person name="Holt R.A."/>
            <person name="Jennings D."/>
            <person name="Kraft C.L."/>
            <person name="Lu F."/>
            <person name="Nguyen T."/>
            <person name="Nusskern D.R."/>
            <person name="Pfannkoch C.M."/>
            <person name="Sitter C."/>
            <person name="Sutton G.G."/>
            <person name="Venter J.C."/>
            <person name="Wang Z."/>
            <person name="Woodage T."/>
            <person name="Zheng X.H."/>
            <person name="Zhong F."/>
        </authorList>
    </citation>
    <scope>NUCLEOTIDE SEQUENCE [LARGE SCALE GENOMIC DNA]</scope>
    <source>
        <strain>BN</strain>
        <strain evidence="2">Sprague-Dawley</strain>
    </source>
</reference>
<name>A6K5W3_RAT</name>